<evidence type="ECO:0000256" key="3">
    <source>
        <dbReference type="ARBA" id="ARBA00022989"/>
    </source>
</evidence>
<sequence length="372" mass="41442">MEVSTSDMFSNTGNTTSTESIIDVQPTEDISTWYPWVLATVYIIMGGGVFLNFITVVALMKSSLLSSGKPVHQFIFNMAMSDLLACLVSQPFLMFQYAEAGARYIMNRKMACMGSLVGLNIGFDSTVTALFLITCERLFAIISPLQHMHRVTRRACRVVTWLLVTAKSAVLLFWNSWNPRAPCVIIVILPEQYGYYIYNPNLYISMGLIILLNFILGVAVIIAKRKAKTMHASQTLMKSSKSELKIVKIVFFAVAVLVVTWIPNNTLGTLIFGYIQKGQATPFELLVALHMTRGMTLIGTVADPLIYFLQNNQCRDAVLGLFGRTGTPEIKQSIYAIDMKNSKSQISEYVVAFLVSPPCLILSHSYLRCAFT</sequence>
<keyword evidence="3 8" id="KW-1133">Transmembrane helix</keyword>
<accession>R7V4B9</accession>
<evidence type="ECO:0000256" key="5">
    <source>
        <dbReference type="ARBA" id="ARBA00023136"/>
    </source>
</evidence>
<keyword evidence="12" id="KW-1185">Reference proteome</keyword>
<reference evidence="10 12" key="2">
    <citation type="journal article" date="2013" name="Nature">
        <title>Insights into bilaterian evolution from three spiralian genomes.</title>
        <authorList>
            <person name="Simakov O."/>
            <person name="Marletaz F."/>
            <person name="Cho S.J."/>
            <person name="Edsinger-Gonzales E."/>
            <person name="Havlak P."/>
            <person name="Hellsten U."/>
            <person name="Kuo D.H."/>
            <person name="Larsson T."/>
            <person name="Lv J."/>
            <person name="Arendt D."/>
            <person name="Savage R."/>
            <person name="Osoegawa K."/>
            <person name="de Jong P."/>
            <person name="Grimwood J."/>
            <person name="Chapman J.A."/>
            <person name="Shapiro H."/>
            <person name="Aerts A."/>
            <person name="Otillar R.P."/>
            <person name="Terry A.Y."/>
            <person name="Boore J.L."/>
            <person name="Grigoriev I.V."/>
            <person name="Lindberg D.R."/>
            <person name="Seaver E.C."/>
            <person name="Weisblat D.A."/>
            <person name="Putnam N.H."/>
            <person name="Rokhsar D.S."/>
        </authorList>
    </citation>
    <scope>NUCLEOTIDE SEQUENCE</scope>
    <source>
        <strain evidence="10 12">I ESC-2004</strain>
    </source>
</reference>
<evidence type="ECO:0000256" key="7">
    <source>
        <dbReference type="ARBA" id="ARBA00023224"/>
    </source>
</evidence>
<feature type="transmembrane region" description="Helical" evidence="8">
    <location>
        <begin position="33"/>
        <end position="59"/>
    </location>
</feature>
<feature type="transmembrane region" description="Helical" evidence="8">
    <location>
        <begin position="155"/>
        <end position="174"/>
    </location>
</feature>
<evidence type="ECO:0000313" key="11">
    <source>
        <dbReference type="EnsemblMetazoa" id="CapteP196514"/>
    </source>
</evidence>
<feature type="domain" description="G-protein coupled receptors family 1 profile" evidence="9">
    <location>
        <begin position="51"/>
        <end position="307"/>
    </location>
</feature>
<evidence type="ECO:0000256" key="8">
    <source>
        <dbReference type="SAM" id="Phobius"/>
    </source>
</evidence>
<evidence type="ECO:0000256" key="1">
    <source>
        <dbReference type="ARBA" id="ARBA00004141"/>
    </source>
</evidence>
<keyword evidence="5 8" id="KW-0472">Membrane</keyword>
<gene>
    <name evidence="10" type="ORF">CAPTEDRAFT_196514</name>
</gene>
<feature type="transmembrane region" description="Helical" evidence="8">
    <location>
        <begin position="202"/>
        <end position="223"/>
    </location>
</feature>
<dbReference type="HOGENOM" id="CLU_009579_19_0_1"/>
<dbReference type="CDD" id="cd00637">
    <property type="entry name" value="7tm_classA_rhodopsin-like"/>
    <property type="match status" value="1"/>
</dbReference>
<dbReference type="EMBL" id="AMQN01005150">
    <property type="status" value="NOT_ANNOTATED_CDS"/>
    <property type="molecule type" value="Genomic_DNA"/>
</dbReference>
<name>R7V4B9_CAPTE</name>
<dbReference type="OrthoDB" id="6147321at2759"/>
<dbReference type="Gene3D" id="1.20.1070.10">
    <property type="entry name" value="Rhodopsin 7-helix transmembrane proteins"/>
    <property type="match status" value="1"/>
</dbReference>
<dbReference type="AlphaFoldDB" id="R7V4B9"/>
<feature type="transmembrane region" description="Helical" evidence="8">
    <location>
        <begin position="113"/>
        <end position="134"/>
    </location>
</feature>
<organism evidence="10">
    <name type="scientific">Capitella teleta</name>
    <name type="common">Polychaete worm</name>
    <dbReference type="NCBI Taxonomy" id="283909"/>
    <lineage>
        <taxon>Eukaryota</taxon>
        <taxon>Metazoa</taxon>
        <taxon>Spiralia</taxon>
        <taxon>Lophotrochozoa</taxon>
        <taxon>Annelida</taxon>
        <taxon>Polychaeta</taxon>
        <taxon>Sedentaria</taxon>
        <taxon>Scolecida</taxon>
        <taxon>Capitellidae</taxon>
        <taxon>Capitella</taxon>
    </lineage>
</organism>
<dbReference type="GO" id="GO:0016020">
    <property type="term" value="C:membrane"/>
    <property type="evidence" value="ECO:0007669"/>
    <property type="project" value="UniProtKB-SubCell"/>
</dbReference>
<reference evidence="11" key="3">
    <citation type="submission" date="2015-06" db="UniProtKB">
        <authorList>
            <consortium name="EnsemblMetazoa"/>
        </authorList>
    </citation>
    <scope>IDENTIFICATION</scope>
</reference>
<dbReference type="STRING" id="283909.R7V4B9"/>
<dbReference type="Proteomes" id="UP000014760">
    <property type="component" value="Unassembled WGS sequence"/>
</dbReference>
<dbReference type="EnsemblMetazoa" id="CapteT196514">
    <property type="protein sequence ID" value="CapteP196514"/>
    <property type="gene ID" value="CapteG196514"/>
</dbReference>
<comment type="subcellular location">
    <subcellularLocation>
        <location evidence="1">Membrane</location>
        <topology evidence="1">Multi-pass membrane protein</topology>
    </subcellularLocation>
</comment>
<dbReference type="Pfam" id="PF00001">
    <property type="entry name" value="7tm_1"/>
    <property type="match status" value="1"/>
</dbReference>
<reference evidence="12" key="1">
    <citation type="submission" date="2012-12" db="EMBL/GenBank/DDBJ databases">
        <authorList>
            <person name="Hellsten U."/>
            <person name="Grimwood J."/>
            <person name="Chapman J.A."/>
            <person name="Shapiro H."/>
            <person name="Aerts A."/>
            <person name="Otillar R.P."/>
            <person name="Terry A.Y."/>
            <person name="Boore J.L."/>
            <person name="Simakov O."/>
            <person name="Marletaz F."/>
            <person name="Cho S.-J."/>
            <person name="Edsinger-Gonzales E."/>
            <person name="Havlak P."/>
            <person name="Kuo D.-H."/>
            <person name="Larsson T."/>
            <person name="Lv J."/>
            <person name="Arendt D."/>
            <person name="Savage R."/>
            <person name="Osoegawa K."/>
            <person name="de Jong P."/>
            <person name="Lindberg D.R."/>
            <person name="Seaver E.C."/>
            <person name="Weisblat D.A."/>
            <person name="Putnam N.H."/>
            <person name="Grigoriev I.V."/>
            <person name="Rokhsar D.S."/>
        </authorList>
    </citation>
    <scope>NUCLEOTIDE SEQUENCE</scope>
    <source>
        <strain evidence="12">I ESC-2004</strain>
    </source>
</reference>
<evidence type="ECO:0000259" key="9">
    <source>
        <dbReference type="PROSITE" id="PS50262"/>
    </source>
</evidence>
<dbReference type="PANTHER" id="PTHR24243:SF208">
    <property type="entry name" value="PYROKININ-1 RECEPTOR"/>
    <property type="match status" value="1"/>
</dbReference>
<keyword evidence="7" id="KW-0807">Transducer</keyword>
<keyword evidence="6" id="KW-0675">Receptor</keyword>
<evidence type="ECO:0000313" key="12">
    <source>
        <dbReference type="Proteomes" id="UP000014760"/>
    </source>
</evidence>
<dbReference type="SUPFAM" id="SSF81321">
    <property type="entry name" value="Family A G protein-coupled receptor-like"/>
    <property type="match status" value="1"/>
</dbReference>
<dbReference type="PRINTS" id="PR00237">
    <property type="entry name" value="GPCRRHODOPSN"/>
</dbReference>
<keyword evidence="2 8" id="KW-0812">Transmembrane</keyword>
<dbReference type="PROSITE" id="PS50262">
    <property type="entry name" value="G_PROTEIN_RECEP_F1_2"/>
    <property type="match status" value="1"/>
</dbReference>
<evidence type="ECO:0000256" key="6">
    <source>
        <dbReference type="ARBA" id="ARBA00023170"/>
    </source>
</evidence>
<dbReference type="PANTHER" id="PTHR24243">
    <property type="entry name" value="G-PROTEIN COUPLED RECEPTOR"/>
    <property type="match status" value="1"/>
</dbReference>
<dbReference type="EMBL" id="KB295236">
    <property type="protein sequence ID" value="ELU13424.1"/>
    <property type="molecule type" value="Genomic_DNA"/>
</dbReference>
<protein>
    <recommendedName>
        <fullName evidence="9">G-protein coupled receptors family 1 profile domain-containing protein</fullName>
    </recommendedName>
</protein>
<feature type="transmembrane region" description="Helical" evidence="8">
    <location>
        <begin position="244"/>
        <end position="262"/>
    </location>
</feature>
<evidence type="ECO:0000313" key="10">
    <source>
        <dbReference type="EMBL" id="ELU13424.1"/>
    </source>
</evidence>
<evidence type="ECO:0000256" key="4">
    <source>
        <dbReference type="ARBA" id="ARBA00023040"/>
    </source>
</evidence>
<evidence type="ECO:0000256" key="2">
    <source>
        <dbReference type="ARBA" id="ARBA00022692"/>
    </source>
</evidence>
<feature type="transmembrane region" description="Helical" evidence="8">
    <location>
        <begin position="71"/>
        <end position="93"/>
    </location>
</feature>
<dbReference type="InterPro" id="IPR000276">
    <property type="entry name" value="GPCR_Rhodpsn"/>
</dbReference>
<dbReference type="InterPro" id="IPR017452">
    <property type="entry name" value="GPCR_Rhodpsn_7TM"/>
</dbReference>
<proteinExistence type="predicted"/>
<keyword evidence="4" id="KW-0297">G-protein coupled receptor</keyword>
<dbReference type="GO" id="GO:0004930">
    <property type="term" value="F:G protein-coupled receptor activity"/>
    <property type="evidence" value="ECO:0007669"/>
    <property type="project" value="UniProtKB-KW"/>
</dbReference>